<reference evidence="9 10" key="1">
    <citation type="journal article" date="2015" name="Genome Announc.">
        <title>Virulence Factor Genes Detected in the Complete Genome Sequence of Corynebacterium uterequi DSM 45634, Isolated from the Uterus of a Maiden Mare.</title>
        <authorList>
            <person name="Ruckert C."/>
            <person name="Kriete M."/>
            <person name="Jaenicke S."/>
            <person name="Winkler A."/>
            <person name="Tauch A."/>
        </authorList>
    </citation>
    <scope>NUCLEOTIDE SEQUENCE [LARGE SCALE GENOMIC DNA]</scope>
    <source>
        <strain evidence="9 10">DSM 45634</strain>
    </source>
</reference>
<keyword evidence="10" id="KW-1185">Reference proteome</keyword>
<dbReference type="STRING" id="1072256.CUTER_04620"/>
<accession>A0A0G3HCA4</accession>
<dbReference type="AlphaFoldDB" id="A0A0G3HCA4"/>
<evidence type="ECO:0000256" key="5">
    <source>
        <dbReference type="ARBA" id="ARBA00022989"/>
    </source>
</evidence>
<dbReference type="Gene3D" id="3.40.50.300">
    <property type="entry name" value="P-loop containing nucleotide triphosphate hydrolases"/>
    <property type="match status" value="1"/>
</dbReference>
<reference evidence="10" key="2">
    <citation type="submission" date="2015-05" db="EMBL/GenBank/DDBJ databases">
        <title>Complete genome sequence of Corynebacterium uterequi DSM 45634, isolated from the uterus of a maiden mare.</title>
        <authorList>
            <person name="Ruckert C."/>
            <person name="Albersmeier A."/>
            <person name="Winkler A."/>
            <person name="Tauch A."/>
        </authorList>
    </citation>
    <scope>NUCLEOTIDE SEQUENCE [LARGE SCALE GENOMIC DNA]</scope>
    <source>
        <strain evidence="10">DSM 45634</strain>
    </source>
</reference>
<evidence type="ECO:0000256" key="4">
    <source>
        <dbReference type="ARBA" id="ARBA00022967"/>
    </source>
</evidence>
<dbReference type="PANTHER" id="PTHR24221">
    <property type="entry name" value="ATP-BINDING CASSETTE SUB-FAMILY B"/>
    <property type="match status" value="1"/>
</dbReference>
<dbReference type="SUPFAM" id="SSF90123">
    <property type="entry name" value="ABC transporter transmembrane region"/>
    <property type="match status" value="1"/>
</dbReference>
<protein>
    <submittedName>
        <fullName evidence="9">ABC-type multidrug transport system, ATPase and permease component</fullName>
    </submittedName>
</protein>
<dbReference type="SUPFAM" id="SSF52540">
    <property type="entry name" value="P-loop containing nucleoside triphosphate hydrolases"/>
    <property type="match status" value="1"/>
</dbReference>
<evidence type="ECO:0000313" key="10">
    <source>
        <dbReference type="Proteomes" id="UP000035548"/>
    </source>
</evidence>
<organism evidence="9 10">
    <name type="scientific">Corynebacterium uterequi</name>
    <dbReference type="NCBI Taxonomy" id="1072256"/>
    <lineage>
        <taxon>Bacteria</taxon>
        <taxon>Bacillati</taxon>
        <taxon>Actinomycetota</taxon>
        <taxon>Actinomycetes</taxon>
        <taxon>Mycobacteriales</taxon>
        <taxon>Corynebacteriaceae</taxon>
        <taxon>Corynebacterium</taxon>
    </lineage>
</organism>
<keyword evidence="2" id="KW-0997">Cell inner membrane</keyword>
<keyword evidence="4" id="KW-1278">Translocase</keyword>
<feature type="domain" description="ABC transmembrane type-1" evidence="8">
    <location>
        <begin position="31"/>
        <end position="302"/>
    </location>
</feature>
<evidence type="ECO:0000259" key="8">
    <source>
        <dbReference type="PROSITE" id="PS50929"/>
    </source>
</evidence>
<keyword evidence="5 7" id="KW-1133">Transmembrane helix</keyword>
<dbReference type="InterPro" id="IPR036640">
    <property type="entry name" value="ABC1_TM_sf"/>
</dbReference>
<proteinExistence type="predicted"/>
<keyword evidence="6 7" id="KW-0472">Membrane</keyword>
<dbReference type="GO" id="GO:0005524">
    <property type="term" value="F:ATP binding"/>
    <property type="evidence" value="ECO:0007669"/>
    <property type="project" value="InterPro"/>
</dbReference>
<dbReference type="EMBL" id="CP011546">
    <property type="protein sequence ID" value="AKK10929.1"/>
    <property type="molecule type" value="Genomic_DNA"/>
</dbReference>
<dbReference type="PROSITE" id="PS50929">
    <property type="entry name" value="ABC_TM1F"/>
    <property type="match status" value="1"/>
</dbReference>
<dbReference type="GO" id="GO:0005886">
    <property type="term" value="C:plasma membrane"/>
    <property type="evidence" value="ECO:0007669"/>
    <property type="project" value="UniProtKB-SubCell"/>
</dbReference>
<dbReference type="InterPro" id="IPR039421">
    <property type="entry name" value="Type_1_exporter"/>
</dbReference>
<feature type="transmembrane region" description="Helical" evidence="7">
    <location>
        <begin position="64"/>
        <end position="83"/>
    </location>
</feature>
<keyword evidence="3 7" id="KW-0812">Transmembrane</keyword>
<comment type="subcellular location">
    <subcellularLocation>
        <location evidence="1">Cell inner membrane</location>
        <topology evidence="1">Multi-pass membrane protein</topology>
    </subcellularLocation>
</comment>
<evidence type="ECO:0000256" key="1">
    <source>
        <dbReference type="ARBA" id="ARBA00004429"/>
    </source>
</evidence>
<feature type="transmembrane region" description="Helical" evidence="7">
    <location>
        <begin position="163"/>
        <end position="186"/>
    </location>
</feature>
<dbReference type="PATRIC" id="fig|1072256.5.peg.918"/>
<evidence type="ECO:0000313" key="9">
    <source>
        <dbReference type="EMBL" id="AKK10929.1"/>
    </source>
</evidence>
<evidence type="ECO:0000256" key="7">
    <source>
        <dbReference type="SAM" id="Phobius"/>
    </source>
</evidence>
<feature type="transmembrane region" description="Helical" evidence="7">
    <location>
        <begin position="31"/>
        <end position="52"/>
    </location>
</feature>
<dbReference type="InterPro" id="IPR027417">
    <property type="entry name" value="P-loop_NTPase"/>
</dbReference>
<evidence type="ECO:0000256" key="3">
    <source>
        <dbReference type="ARBA" id="ARBA00022692"/>
    </source>
</evidence>
<feature type="transmembrane region" description="Helical" evidence="7">
    <location>
        <begin position="250"/>
        <end position="270"/>
    </location>
</feature>
<dbReference type="KEGG" id="cut:CUTER_04620"/>
<evidence type="ECO:0000256" key="2">
    <source>
        <dbReference type="ARBA" id="ARBA00022519"/>
    </source>
</evidence>
<evidence type="ECO:0000256" key="6">
    <source>
        <dbReference type="ARBA" id="ARBA00023136"/>
    </source>
</evidence>
<feature type="transmembrane region" description="Helical" evidence="7">
    <location>
        <begin position="134"/>
        <end position="157"/>
    </location>
</feature>
<dbReference type="InterPro" id="IPR011527">
    <property type="entry name" value="ABC1_TM_dom"/>
</dbReference>
<name>A0A0G3HCA4_9CORY</name>
<dbReference type="Pfam" id="PF00664">
    <property type="entry name" value="ABC_membrane"/>
    <property type="match status" value="1"/>
</dbReference>
<dbReference type="GO" id="GO:0140359">
    <property type="term" value="F:ABC-type transporter activity"/>
    <property type="evidence" value="ECO:0007669"/>
    <property type="project" value="InterPro"/>
</dbReference>
<gene>
    <name evidence="9" type="ORF">CUTER_04620</name>
</gene>
<dbReference type="Gene3D" id="1.20.1560.10">
    <property type="entry name" value="ABC transporter type 1, transmembrane domain"/>
    <property type="match status" value="1"/>
</dbReference>
<keyword evidence="2" id="KW-1003">Cell membrane</keyword>
<sequence>MPLKFLTVPNRVDDPIRQMPTVWAGERRGQLVTLVVLGLLEAVLAVLLSLQVEALLTPPRDTDWWDIASVVGFIGGILASRWLERVVAEALGQGYVYEQRHRLLMSAIGSVEYSGSLGVTVTRASNDLSAVRNWIALGIVPLLTGAPLILVILGALFALDLQIGMAVSIPLAVVLLLIPLLSRLTLQRARELRRQRGRMSARIADTVMAGESVRASGAVQREINALDRHSQRVADAAVDRAWVSGFTRSLTATATSACTIAVVLVSVLGYTDTASVASTMLLLGILTTPLTDLGRVVEYRQNFRAAARTLAPVLTDADEFKREERRRAKGWTGMSGNGEVEIKGLQVAGRLLPDLHAIPGDRVLLTATDPHQLRATVATLASLFEEDVVHVDGADLGQAPGKYRRELFGVASEAVPIERGSVHRLASFRAPGASEDEIKGVLDIVGLKPVLDADEKGLARQLKNDGQPWTTSQVMQLKVARAILRDPPLLVLEGVDNILDDDSVELLREHLMYFPGVVLMVTPKPERLVGSWQEWDVDGVEVAYDPQAGKEGLDEDE</sequence>
<dbReference type="Proteomes" id="UP000035548">
    <property type="component" value="Chromosome"/>
</dbReference>
<dbReference type="PANTHER" id="PTHR24221:SF654">
    <property type="entry name" value="ATP-BINDING CASSETTE SUB-FAMILY B MEMBER 6"/>
    <property type="match status" value="1"/>
</dbReference>
<dbReference type="GO" id="GO:0034040">
    <property type="term" value="F:ATPase-coupled lipid transmembrane transporter activity"/>
    <property type="evidence" value="ECO:0007669"/>
    <property type="project" value="TreeGrafter"/>
</dbReference>